<dbReference type="AlphaFoldDB" id="A0A9X3X7K7"/>
<keyword evidence="2" id="KW-1185">Reference proteome</keyword>
<accession>A0A9X3X7K7</accession>
<proteinExistence type="predicted"/>
<evidence type="ECO:0008006" key="3">
    <source>
        <dbReference type="Google" id="ProtNLM"/>
    </source>
</evidence>
<dbReference type="RefSeq" id="WP_272421584.1">
    <property type="nucleotide sequence ID" value="NZ_JAGTJJ010000029.1"/>
</dbReference>
<name>A0A9X3X7K7_9BACT</name>
<reference evidence="1 2" key="1">
    <citation type="submission" date="2021-04" db="EMBL/GenBank/DDBJ databases">
        <title>Genome analysis of Polyangium sp.</title>
        <authorList>
            <person name="Li Y."/>
            <person name="Wang J."/>
        </authorList>
    </citation>
    <scope>NUCLEOTIDE SEQUENCE [LARGE SCALE GENOMIC DNA]</scope>
    <source>
        <strain evidence="1 2">SDU14</strain>
    </source>
</reference>
<organism evidence="1 2">
    <name type="scientific">Polyangium jinanense</name>
    <dbReference type="NCBI Taxonomy" id="2829994"/>
    <lineage>
        <taxon>Bacteria</taxon>
        <taxon>Pseudomonadati</taxon>
        <taxon>Myxococcota</taxon>
        <taxon>Polyangia</taxon>
        <taxon>Polyangiales</taxon>
        <taxon>Polyangiaceae</taxon>
        <taxon>Polyangium</taxon>
    </lineage>
</organism>
<protein>
    <recommendedName>
        <fullName evidence="3">S9 family peptidase</fullName>
    </recommendedName>
</protein>
<dbReference type="Proteomes" id="UP001151081">
    <property type="component" value="Unassembled WGS sequence"/>
</dbReference>
<dbReference type="Gene3D" id="2.120.10.30">
    <property type="entry name" value="TolB, C-terminal domain"/>
    <property type="match status" value="1"/>
</dbReference>
<dbReference type="EMBL" id="JAGTJJ010000029">
    <property type="protein sequence ID" value="MDC3985509.1"/>
    <property type="molecule type" value="Genomic_DNA"/>
</dbReference>
<comment type="caution">
    <text evidence="1">The sequence shown here is derived from an EMBL/GenBank/DDBJ whole genome shotgun (WGS) entry which is preliminary data.</text>
</comment>
<dbReference type="InterPro" id="IPR011042">
    <property type="entry name" value="6-blade_b-propeller_TolB-like"/>
</dbReference>
<gene>
    <name evidence="1" type="ORF">KEG57_33830</name>
</gene>
<sequence length="341" mass="37261">MATQLAGLRYQHRTLQAPVPSDAVLRLCRLAPSGHRIAFVREDGPEGQTGIWIGEIHNAHSVRLLVPFKPGRVEDLAFSPDGSHIAYRVAPLLGHGARGTVGWASADAPGEIRRVEGTGFGWTAGGKAILVADPYRKSLLRYGLDEEEPRALGPFEDDADPSFPAQIVVSPDGEHIVYTAGREGEEISEVWLVKREKNAVVTSIFTEIPGGNVHILPFWSPKGATLGLFCVHEDQEKTALIVVPRLEGEGHVLYESSYLDPARTPTFTQSARSVAFFRTEKPGDEERPATTRFILLDVKRETFAALAEPDEIIGTPRLFDGRTIAVDGEGLAHLFVFDDPS</sequence>
<evidence type="ECO:0000313" key="2">
    <source>
        <dbReference type="Proteomes" id="UP001151081"/>
    </source>
</evidence>
<dbReference type="SUPFAM" id="SSF82171">
    <property type="entry name" value="DPP6 N-terminal domain-like"/>
    <property type="match status" value="1"/>
</dbReference>
<evidence type="ECO:0000313" key="1">
    <source>
        <dbReference type="EMBL" id="MDC3985509.1"/>
    </source>
</evidence>